<dbReference type="PIRSF" id="PIRSF026991">
    <property type="entry name" value="Mnd1"/>
    <property type="match status" value="1"/>
</dbReference>
<feature type="domain" description="Mnd1 HTH" evidence="7">
    <location>
        <begin position="15"/>
        <end position="73"/>
    </location>
</feature>
<dbReference type="InterPro" id="IPR005647">
    <property type="entry name" value="Mnd1"/>
</dbReference>
<dbReference type="RefSeq" id="XP_003073842.1">
    <property type="nucleotide sequence ID" value="XM_003073796.1"/>
</dbReference>
<dbReference type="EMBL" id="CP001951">
    <property type="protein sequence ID" value="ADM12482.1"/>
    <property type="molecule type" value="Genomic_DNA"/>
</dbReference>
<reference evidence="9 10" key="2">
    <citation type="journal article" date="2012" name="Proc. Natl. Acad. Sci. U.S.A.">
        <title>Gain and loss of multiple functionally related, horizontally transferred genes in the reduced genomes of two microsporidian parasites.</title>
        <authorList>
            <person name="Pombert J.-F."/>
            <person name="Selman M."/>
            <person name="Burki F."/>
            <person name="Bardell F.T."/>
            <person name="Farinelli L."/>
            <person name="Solter L.F."/>
            <person name="Whitman D.W."/>
            <person name="Weiss L.M."/>
            <person name="Corradi N."/>
            <person name="Keeling P.J."/>
        </authorList>
    </citation>
    <scope>NUCLEOTIDE SEQUENCE [LARGE SCALE GENOMIC DNA]</scope>
    <source>
        <strain evidence="9 10">ATCC 50506</strain>
    </source>
</reference>
<dbReference type="InterPro" id="IPR040661">
    <property type="entry name" value="LZ3wCH"/>
</dbReference>
<protein>
    <recommendedName>
        <fullName evidence="5">Meiotic nuclear division protein 1</fullName>
    </recommendedName>
</protein>
<dbReference type="InterPro" id="IPR040453">
    <property type="entry name" value="Mnd1_HTH"/>
</dbReference>
<dbReference type="Pfam" id="PF18517">
    <property type="entry name" value="LZ3wCH"/>
    <property type="match status" value="1"/>
</dbReference>
<feature type="domain" description="Leucine zipper with capping helix" evidence="8">
    <location>
        <begin position="152"/>
        <end position="202"/>
    </location>
</feature>
<dbReference type="AlphaFoldDB" id="E0S9U7"/>
<proteinExistence type="inferred from homology"/>
<organism evidence="9 10">
    <name type="scientific">Encephalitozoon intestinalis (strain ATCC 50506)</name>
    <name type="common">Microsporidian parasite</name>
    <name type="synonym">Septata intestinalis</name>
    <dbReference type="NCBI Taxonomy" id="876142"/>
    <lineage>
        <taxon>Eukaryota</taxon>
        <taxon>Fungi</taxon>
        <taxon>Fungi incertae sedis</taxon>
        <taxon>Microsporidia</taxon>
        <taxon>Unikaryonidae</taxon>
        <taxon>Encephalitozoon</taxon>
    </lineage>
</organism>
<keyword evidence="10" id="KW-1185">Reference proteome</keyword>
<sequence length="203" mass="23881">MATVKMKADQKKSILLEIIRTSKSFFKLQELETLGSKKGIVVNTIKEILQQLVDEGLVTVEKVGTSNLYWSFASEGVQKKKLKCKELMDECKRMSEDISNKRKHLEDERKSKNYTEERSRLEERLNSLEKMEEEQKKELKKFEETDPIVYDKLIGDRKKVIDEYNKIVDNIFVIQDYICNKFAMEKSEFNSSFGIPQDLDYIQ</sequence>
<dbReference type="SUPFAM" id="SSF46785">
    <property type="entry name" value="Winged helix' DNA-binding domain"/>
    <property type="match status" value="1"/>
</dbReference>
<name>E0S9U7_ENCIT</name>
<dbReference type="GeneID" id="9699548"/>
<dbReference type="VEuPathDB" id="MicrosporidiaDB:Eint_101570"/>
<reference evidence="9 10" key="1">
    <citation type="journal article" date="2010" name="Nat. Commun.">
        <title>The complete sequence of the smallest known nuclear genome from the microsporidian Encephalitozoon intestinalis.</title>
        <authorList>
            <person name="Corradi N."/>
            <person name="Pombert J.-F."/>
            <person name="Farinelli L."/>
            <person name="Didier E.S."/>
            <person name="Keeling P.J."/>
        </authorList>
    </citation>
    <scope>NUCLEOTIDE SEQUENCE [LARGE SCALE GENOMIC DNA]</scope>
    <source>
        <strain evidence="9 10">ATCC 50506</strain>
    </source>
</reference>
<dbReference type="GO" id="GO:0007131">
    <property type="term" value="P:reciprocal meiotic recombination"/>
    <property type="evidence" value="ECO:0007669"/>
    <property type="project" value="InterPro"/>
</dbReference>
<dbReference type="InterPro" id="IPR036390">
    <property type="entry name" value="WH_DNA-bd_sf"/>
</dbReference>
<comment type="function">
    <text evidence="5">Required for proper homologous chromosome pairing and efficient cross-over and intragenic recombination during meiosis.</text>
</comment>
<dbReference type="GO" id="GO:0003690">
    <property type="term" value="F:double-stranded DNA binding"/>
    <property type="evidence" value="ECO:0007669"/>
    <property type="project" value="InterPro"/>
</dbReference>
<evidence type="ECO:0000256" key="2">
    <source>
        <dbReference type="ARBA" id="ARBA00005981"/>
    </source>
</evidence>
<accession>E0S9U7</accession>
<dbReference type="KEGG" id="ein:Eint_101570"/>
<gene>
    <name evidence="9" type="ORF">Eint_101570</name>
</gene>
<evidence type="ECO:0000259" key="8">
    <source>
        <dbReference type="Pfam" id="PF18517"/>
    </source>
</evidence>
<evidence type="ECO:0000259" key="7">
    <source>
        <dbReference type="Pfam" id="PF03962"/>
    </source>
</evidence>
<feature type="region of interest" description="Disordered" evidence="6">
    <location>
        <begin position="98"/>
        <end position="118"/>
    </location>
</feature>
<dbReference type="GO" id="GO:0005634">
    <property type="term" value="C:nucleus"/>
    <property type="evidence" value="ECO:0007669"/>
    <property type="project" value="UniProtKB-SubCell"/>
</dbReference>
<dbReference type="HOGENOM" id="CLU_080628_3_1_1"/>
<dbReference type="Proteomes" id="UP000002313">
    <property type="component" value="Chromosome X"/>
</dbReference>
<comment type="subcellular location">
    <subcellularLocation>
        <location evidence="1 5">Nucleus</location>
    </subcellularLocation>
</comment>
<evidence type="ECO:0000256" key="5">
    <source>
        <dbReference type="PIRNR" id="PIRNR026991"/>
    </source>
</evidence>
<evidence type="ECO:0000256" key="6">
    <source>
        <dbReference type="SAM" id="MobiDB-lite"/>
    </source>
</evidence>
<dbReference type="OrthoDB" id="273345at2759"/>
<keyword evidence="4 5" id="KW-0539">Nucleus</keyword>
<evidence type="ECO:0000256" key="1">
    <source>
        <dbReference type="ARBA" id="ARBA00004123"/>
    </source>
</evidence>
<evidence type="ECO:0000256" key="3">
    <source>
        <dbReference type="ARBA" id="ARBA00023054"/>
    </source>
</evidence>
<evidence type="ECO:0000256" key="4">
    <source>
        <dbReference type="ARBA" id="ARBA00023242"/>
    </source>
</evidence>
<evidence type="ECO:0000313" key="10">
    <source>
        <dbReference type="Proteomes" id="UP000002313"/>
    </source>
</evidence>
<comment type="similarity">
    <text evidence="2 5">Belongs to the MND1 family.</text>
</comment>
<evidence type="ECO:0000313" key="9">
    <source>
        <dbReference type="EMBL" id="ADM12482.1"/>
    </source>
</evidence>
<dbReference type="Pfam" id="PF03962">
    <property type="entry name" value="Mnd1"/>
    <property type="match status" value="1"/>
</dbReference>
<keyword evidence="3" id="KW-0175">Coiled coil</keyword>